<feature type="transmembrane region" description="Helical" evidence="2">
    <location>
        <begin position="62"/>
        <end position="82"/>
    </location>
</feature>
<proteinExistence type="predicted"/>
<dbReference type="Proteomes" id="UP000198649">
    <property type="component" value="Unassembled WGS sequence"/>
</dbReference>
<dbReference type="InterPro" id="IPR038765">
    <property type="entry name" value="Papain-like_cys_pep_sf"/>
</dbReference>
<evidence type="ECO:0000256" key="1">
    <source>
        <dbReference type="SAM" id="MobiDB-lite"/>
    </source>
</evidence>
<name>A0A1I3BN15_9ACTN</name>
<reference evidence="4 5" key="1">
    <citation type="submission" date="2016-10" db="EMBL/GenBank/DDBJ databases">
        <authorList>
            <person name="de Groot N.N."/>
        </authorList>
    </citation>
    <scope>NUCLEOTIDE SEQUENCE [LARGE SCALE GENOMIC DNA]</scope>
    <source>
        <strain evidence="4 5">CGMCC 1.11156</strain>
    </source>
</reference>
<dbReference type="EMBL" id="FOQG01000001">
    <property type="protein sequence ID" value="SFH63171.1"/>
    <property type="molecule type" value="Genomic_DNA"/>
</dbReference>
<accession>A0A1I3BN15</accession>
<dbReference type="Pfam" id="PF01841">
    <property type="entry name" value="Transglut_core"/>
    <property type="match status" value="1"/>
</dbReference>
<keyword evidence="2" id="KW-0812">Transmembrane</keyword>
<feature type="domain" description="Transglutaminase-like" evidence="3">
    <location>
        <begin position="433"/>
        <end position="545"/>
    </location>
</feature>
<evidence type="ECO:0000256" key="2">
    <source>
        <dbReference type="SAM" id="Phobius"/>
    </source>
</evidence>
<keyword evidence="2" id="KW-1133">Transmembrane helix</keyword>
<feature type="transmembrane region" description="Helical" evidence="2">
    <location>
        <begin position="118"/>
        <end position="137"/>
    </location>
</feature>
<feature type="transmembrane region" description="Helical" evidence="2">
    <location>
        <begin position="35"/>
        <end position="55"/>
    </location>
</feature>
<dbReference type="RefSeq" id="WP_091109676.1">
    <property type="nucleotide sequence ID" value="NZ_BKAF01000001.1"/>
</dbReference>
<sequence length="750" mass="79794">MNRLLPTRAHLVDAVLLTATCAAALAGLGTTFTGIGFLVVGLLGVLLAITIAHVTSSLGWPTVSAVVLTIVVFVLVGGPLALRSPPGPGTVAELGDQVLFGWKDLLTTLPPVDGDGPLLVLPWLLGLVAGLLGTLTARLRSGPAWLRSMLPLVAPIALLVAVILLGVRRPSSLWLQGVVLAVLALGWLVVRMQRSTGPVRGGAGRARRVLVGSAMLGLAGAAALPVTTWVAGADDERVVLRTYVQPPFDIGQYPSPLSSFRRYVAMPEPDAVNLHDVTLMTIDGAPEGSRVRIATLDDYDGVVWGAAEDTVPGSTLDTFQRVSSTIDNPVDGERADVTVTLGEGYSGVWLPTVGSLQSMHFDEGASDDAVQDMAESFRYNLATSTGVVPSGLAPGDVYHFTAVRPAEEVGETSAPSGDLTDAALAAGFLHTQAVQWTAGASELMERVFAAAEHLKSEGKYSDGVLSSEKIYHAGHYVRRLSEEFVNAPIMVGNDEQYAAVMALVANKIGVPARVVLGAVVPDDGVVEGKDVQAWVELRVADGSWRVLPTESFMDTDRPAEQPPIAEQEMSGTVVPPPAPIPPPSTLAEQNDAELNARKGDREEDAGGGFPAWLRAVLLYVGLPLVAVVLVLSSVVLAKALRRRRRRSAERVTARIVGGWRELVDHARDLGQPVPVGAGWTRREQSFRVSSPQAPGLAALADRHVFGPSQPLEGVASSYWQEVDAERRRMSQGVTRRRRVRAALSLRTWWK</sequence>
<protein>
    <submittedName>
        <fullName evidence="4">Transglutaminase-like superfamily protein</fullName>
    </submittedName>
</protein>
<dbReference type="InterPro" id="IPR002931">
    <property type="entry name" value="Transglutaminase-like"/>
</dbReference>
<dbReference type="STRING" id="1005945.SAMN05216561_101208"/>
<keyword evidence="5" id="KW-1185">Reference proteome</keyword>
<dbReference type="AlphaFoldDB" id="A0A1I3BN15"/>
<feature type="transmembrane region" description="Helical" evidence="2">
    <location>
        <begin position="149"/>
        <end position="167"/>
    </location>
</feature>
<feature type="compositionally biased region" description="Pro residues" evidence="1">
    <location>
        <begin position="574"/>
        <end position="584"/>
    </location>
</feature>
<evidence type="ECO:0000313" key="5">
    <source>
        <dbReference type="Proteomes" id="UP000198649"/>
    </source>
</evidence>
<evidence type="ECO:0000259" key="3">
    <source>
        <dbReference type="Pfam" id="PF01841"/>
    </source>
</evidence>
<feature type="transmembrane region" description="Helical" evidence="2">
    <location>
        <begin position="173"/>
        <end position="190"/>
    </location>
</feature>
<feature type="transmembrane region" description="Helical" evidence="2">
    <location>
        <begin position="616"/>
        <end position="637"/>
    </location>
</feature>
<organism evidence="4 5">
    <name type="scientific">Nocardioides psychrotolerans</name>
    <dbReference type="NCBI Taxonomy" id="1005945"/>
    <lineage>
        <taxon>Bacteria</taxon>
        <taxon>Bacillati</taxon>
        <taxon>Actinomycetota</taxon>
        <taxon>Actinomycetes</taxon>
        <taxon>Propionibacteriales</taxon>
        <taxon>Nocardioidaceae</taxon>
        <taxon>Nocardioides</taxon>
    </lineage>
</organism>
<evidence type="ECO:0000313" key="4">
    <source>
        <dbReference type="EMBL" id="SFH63171.1"/>
    </source>
</evidence>
<keyword evidence="2" id="KW-0472">Membrane</keyword>
<dbReference type="OrthoDB" id="3651060at2"/>
<feature type="transmembrane region" description="Helical" evidence="2">
    <location>
        <begin position="210"/>
        <end position="231"/>
    </location>
</feature>
<feature type="region of interest" description="Disordered" evidence="1">
    <location>
        <begin position="566"/>
        <end position="587"/>
    </location>
</feature>
<dbReference type="SUPFAM" id="SSF54001">
    <property type="entry name" value="Cysteine proteinases"/>
    <property type="match status" value="1"/>
</dbReference>
<gene>
    <name evidence="4" type="ORF">SAMN05216561_101208</name>
</gene>